<dbReference type="GeneID" id="121394781"/>
<dbReference type="OrthoDB" id="9930485at2759"/>
<evidence type="ECO:0000256" key="4">
    <source>
        <dbReference type="ARBA" id="ARBA00023157"/>
    </source>
</evidence>
<dbReference type="PANTHER" id="PTHR10206:SF0">
    <property type="entry name" value="CATHELICIDIN B1-RELATED"/>
    <property type="match status" value="1"/>
</dbReference>
<dbReference type="AlphaFoldDB" id="A0A1L8FUX3"/>
<sequence>MAPGVISTHLILVCLAGMSSSAPLGVEKNDQLRSKIAKLIEFYNNQSSTDFLFKLLKVGDGTISDQQDGSTDAQTVSFVLQETDCFKLQEHTNPDNCVFKADGEVKQCSVSISAGEQELRCESPSALMHVQTKQWDQYSEALSKRLKSAECLECIFSQVPK</sequence>
<protein>
    <submittedName>
        <fullName evidence="6">Cathelicidin antimicrobial peptide-like</fullName>
    </submittedName>
</protein>
<proteinExistence type="inferred from homology"/>
<keyword evidence="4" id="KW-1015">Disulfide bond</keyword>
<accession>A0A1L8FUX3</accession>
<dbReference type="InterPro" id="IPR046350">
    <property type="entry name" value="Cystatin_sf"/>
</dbReference>
<dbReference type="Pfam" id="PF00666">
    <property type="entry name" value="Cathelicidins"/>
    <property type="match status" value="1"/>
</dbReference>
<evidence type="ECO:0000256" key="2">
    <source>
        <dbReference type="ARBA" id="ARBA00005320"/>
    </source>
</evidence>
<keyword evidence="5" id="KW-1185">Reference proteome</keyword>
<evidence type="ECO:0000256" key="3">
    <source>
        <dbReference type="ARBA" id="ARBA00022525"/>
    </source>
</evidence>
<evidence type="ECO:0000313" key="5">
    <source>
        <dbReference type="Proteomes" id="UP000186698"/>
    </source>
</evidence>
<dbReference type="Proteomes" id="UP000186698">
    <property type="component" value="Chromosome 6L"/>
</dbReference>
<dbReference type="GO" id="GO:0006952">
    <property type="term" value="P:defense response"/>
    <property type="evidence" value="ECO:0007669"/>
    <property type="project" value="InterPro"/>
</dbReference>
<gene>
    <name evidence="6" type="primary">LOC121394781</name>
</gene>
<dbReference type="PANTHER" id="PTHR10206">
    <property type="entry name" value="CATHELICIDIN"/>
    <property type="match status" value="1"/>
</dbReference>
<dbReference type="InterPro" id="IPR001894">
    <property type="entry name" value="Cathelicidin-like"/>
</dbReference>
<comment type="subcellular location">
    <subcellularLocation>
        <location evidence="1">Secreted</location>
    </subcellularLocation>
</comment>
<evidence type="ECO:0000256" key="1">
    <source>
        <dbReference type="ARBA" id="ARBA00004613"/>
    </source>
</evidence>
<comment type="similarity">
    <text evidence="2">Belongs to the cathelicidin family.</text>
</comment>
<dbReference type="OMA" id="REHAMER"/>
<reference evidence="6" key="1">
    <citation type="submission" date="2025-08" db="UniProtKB">
        <authorList>
            <consortium name="RefSeq"/>
        </authorList>
    </citation>
    <scope>IDENTIFICATION</scope>
    <source>
        <strain evidence="6">J_2021</strain>
        <tissue evidence="6">Erythrocytes</tissue>
    </source>
</reference>
<keyword evidence="3" id="KW-0964">Secreted</keyword>
<dbReference type="RefSeq" id="XP_041422719.1">
    <property type="nucleotide sequence ID" value="XM_041566785.1"/>
</dbReference>
<evidence type="ECO:0000313" key="6">
    <source>
        <dbReference type="RefSeq" id="XP_041422719.1"/>
    </source>
</evidence>
<organism evidence="5 6">
    <name type="scientific">Xenopus laevis</name>
    <name type="common">African clawed frog</name>
    <dbReference type="NCBI Taxonomy" id="8355"/>
    <lineage>
        <taxon>Eukaryota</taxon>
        <taxon>Metazoa</taxon>
        <taxon>Chordata</taxon>
        <taxon>Craniata</taxon>
        <taxon>Vertebrata</taxon>
        <taxon>Euteleostomi</taxon>
        <taxon>Amphibia</taxon>
        <taxon>Batrachia</taxon>
        <taxon>Anura</taxon>
        <taxon>Pipoidea</taxon>
        <taxon>Pipidae</taxon>
        <taxon>Xenopodinae</taxon>
        <taxon>Xenopus</taxon>
        <taxon>Xenopus</taxon>
    </lineage>
</organism>
<dbReference type="PaxDb" id="8355-A0A1L8FUX3"/>
<dbReference type="SUPFAM" id="SSF54403">
    <property type="entry name" value="Cystatin/monellin"/>
    <property type="match status" value="1"/>
</dbReference>
<dbReference type="Gene3D" id="3.10.450.10">
    <property type="match status" value="1"/>
</dbReference>
<dbReference type="GO" id="GO:0005615">
    <property type="term" value="C:extracellular space"/>
    <property type="evidence" value="ECO:0007669"/>
    <property type="project" value="TreeGrafter"/>
</dbReference>
<dbReference type="KEGG" id="xla:121394781"/>
<name>A0A1L8FUX3_XENLA</name>